<reference evidence="5 6" key="1">
    <citation type="submission" date="2017-05" db="EMBL/GenBank/DDBJ databases">
        <title>Draft genome sequence of Elsinoe australis.</title>
        <authorList>
            <person name="Cheng Q."/>
        </authorList>
    </citation>
    <scope>NUCLEOTIDE SEQUENCE [LARGE SCALE GENOMIC DNA]</scope>
    <source>
        <strain evidence="5 6">NL1</strain>
    </source>
</reference>
<dbReference type="GO" id="GO:0003735">
    <property type="term" value="F:structural constituent of ribosome"/>
    <property type="evidence" value="ECO:0007669"/>
    <property type="project" value="InterPro"/>
</dbReference>
<protein>
    <submittedName>
        <fullName evidence="5">Ribosomal protein L19</fullName>
    </submittedName>
</protein>
<comment type="similarity">
    <text evidence="1">Belongs to the bacterial ribosomal protein bL19 family.</text>
</comment>
<dbReference type="OrthoDB" id="432645at2759"/>
<dbReference type="Pfam" id="PF01245">
    <property type="entry name" value="Ribosomal_L19"/>
    <property type="match status" value="1"/>
</dbReference>
<dbReference type="EMBL" id="NHZQ01000419">
    <property type="protein sequence ID" value="PSK36728.1"/>
    <property type="molecule type" value="Genomic_DNA"/>
</dbReference>
<evidence type="ECO:0000313" key="5">
    <source>
        <dbReference type="EMBL" id="PSK36728.1"/>
    </source>
</evidence>
<dbReference type="STRING" id="40998.A0A2P7YL78"/>
<dbReference type="GO" id="GO:0005762">
    <property type="term" value="C:mitochondrial large ribosomal subunit"/>
    <property type="evidence" value="ECO:0007669"/>
    <property type="project" value="TreeGrafter"/>
</dbReference>
<evidence type="ECO:0000256" key="4">
    <source>
        <dbReference type="SAM" id="MobiDB-lite"/>
    </source>
</evidence>
<dbReference type="InterPro" id="IPR008991">
    <property type="entry name" value="Translation_prot_SH3-like_sf"/>
</dbReference>
<dbReference type="InterPro" id="IPR038657">
    <property type="entry name" value="Ribosomal_bL19_sf"/>
</dbReference>
<dbReference type="SUPFAM" id="SSF50104">
    <property type="entry name" value="Translation proteins SH3-like domain"/>
    <property type="match status" value="1"/>
</dbReference>
<feature type="region of interest" description="Disordered" evidence="4">
    <location>
        <begin position="21"/>
        <end position="47"/>
    </location>
</feature>
<sequence>MATQNPVRPLANLKQAFRQARLERQTTQRSYATAQEPASKPSYPRLRDFHPGNIYRGHRESAAQFRPLPVPRQTVPPIKKVCSDPVAIITSTQLRTLDPSGQRTRLFSPSNPERINPGDVVLVRLANSDPVSGVCLNIRRRTPIDTAILLRNQLTRVGVEMWIKVYSPNVTGIEVVQRKEKRARRARLYYMRTPKHDVGSVEGLVRGYMRQRQGLSAGQKGKYKGKPKKKA</sequence>
<keyword evidence="3" id="KW-0687">Ribonucleoprotein</keyword>
<gene>
    <name evidence="5" type="ORF">B9Z65_1911</name>
</gene>
<dbReference type="GO" id="GO:0006412">
    <property type="term" value="P:translation"/>
    <property type="evidence" value="ECO:0007669"/>
    <property type="project" value="InterPro"/>
</dbReference>
<dbReference type="AlphaFoldDB" id="A0A2P7YL78"/>
<evidence type="ECO:0000256" key="3">
    <source>
        <dbReference type="ARBA" id="ARBA00023274"/>
    </source>
</evidence>
<keyword evidence="6" id="KW-1185">Reference proteome</keyword>
<keyword evidence="2 5" id="KW-0689">Ribosomal protein</keyword>
<comment type="caution">
    <text evidence="5">The sequence shown here is derived from an EMBL/GenBank/DDBJ whole genome shotgun (WGS) entry which is preliminary data.</text>
</comment>
<evidence type="ECO:0000256" key="2">
    <source>
        <dbReference type="ARBA" id="ARBA00022980"/>
    </source>
</evidence>
<dbReference type="FunFam" id="2.30.30.790:FF:000007">
    <property type="entry name" value="Mitochondrial ribosomal protein, putative"/>
    <property type="match status" value="1"/>
</dbReference>
<accession>A0A2P7YL78</accession>
<evidence type="ECO:0000256" key="1">
    <source>
        <dbReference type="ARBA" id="ARBA00005781"/>
    </source>
</evidence>
<evidence type="ECO:0000313" key="6">
    <source>
        <dbReference type="Proteomes" id="UP000243723"/>
    </source>
</evidence>
<name>A0A2P7YL78_9PEZI</name>
<dbReference type="PANTHER" id="PTHR15680:SF9">
    <property type="entry name" value="LARGE RIBOSOMAL SUBUNIT PROTEIN BL19M"/>
    <property type="match status" value="1"/>
</dbReference>
<proteinExistence type="inferred from homology"/>
<feature type="region of interest" description="Disordered" evidence="4">
    <location>
        <begin position="212"/>
        <end position="231"/>
    </location>
</feature>
<dbReference type="InterPro" id="IPR001857">
    <property type="entry name" value="Ribosomal_bL19"/>
</dbReference>
<dbReference type="Gene3D" id="2.30.30.790">
    <property type="match status" value="1"/>
</dbReference>
<dbReference type="Proteomes" id="UP000243723">
    <property type="component" value="Unassembled WGS sequence"/>
</dbReference>
<feature type="compositionally biased region" description="Basic residues" evidence="4">
    <location>
        <begin position="221"/>
        <end position="231"/>
    </location>
</feature>
<organism evidence="5 6">
    <name type="scientific">Elsinoe australis</name>
    <dbReference type="NCBI Taxonomy" id="40998"/>
    <lineage>
        <taxon>Eukaryota</taxon>
        <taxon>Fungi</taxon>
        <taxon>Dikarya</taxon>
        <taxon>Ascomycota</taxon>
        <taxon>Pezizomycotina</taxon>
        <taxon>Dothideomycetes</taxon>
        <taxon>Dothideomycetidae</taxon>
        <taxon>Myriangiales</taxon>
        <taxon>Elsinoaceae</taxon>
        <taxon>Elsinoe</taxon>
    </lineage>
</organism>
<dbReference type="PANTHER" id="PTHR15680">
    <property type="entry name" value="RIBOSOMAL PROTEIN L19"/>
    <property type="match status" value="1"/>
</dbReference>